<dbReference type="Gene3D" id="2.40.50.140">
    <property type="entry name" value="Nucleic acid-binding proteins"/>
    <property type="match status" value="1"/>
</dbReference>
<evidence type="ECO:0000256" key="2">
    <source>
        <dbReference type="ARBA" id="ARBA00010939"/>
    </source>
</evidence>
<evidence type="ECO:0000256" key="4">
    <source>
        <dbReference type="ARBA" id="ARBA00022540"/>
    </source>
</evidence>
<name>A0A1B2RYK0_9CHLO</name>
<dbReference type="InterPro" id="IPR004368">
    <property type="entry name" value="TIF_IF1"/>
</dbReference>
<proteinExistence type="inferred from homology"/>
<dbReference type="SUPFAM" id="SSF50249">
    <property type="entry name" value="Nucleic acid-binding proteins"/>
    <property type="match status" value="1"/>
</dbReference>
<dbReference type="PANTHER" id="PTHR33370:SF1">
    <property type="entry name" value="TRANSLATION INITIATION FACTOR IF-1, CHLOROPLASTIC"/>
    <property type="match status" value="1"/>
</dbReference>
<dbReference type="NCBIfam" id="TIGR00008">
    <property type="entry name" value="infA"/>
    <property type="match status" value="1"/>
</dbReference>
<evidence type="ECO:0000256" key="3">
    <source>
        <dbReference type="ARBA" id="ARBA00011599"/>
    </source>
</evidence>
<comment type="subunit">
    <text evidence="3 7">Component of the 30S ribosomal translation pre-initiation complex which assembles on the 30S ribosome in the order IF-2 and IF-3, IF-1 and N-formylmethionyl-tRNA(fMet); mRNA recruitment can occur at any time during PIC assembly.</text>
</comment>
<reference evidence="9" key="1">
    <citation type="journal article" date="2016" name="Genome Biol. Evol.">
        <title>Mitochondrion-to-Chloroplast DNA Transfers and Intragenomic Proliferation of Chloroplast Group II Introns in Gloeotilopsis Green Algae (Ulotrichales, Ulvophyceae).</title>
        <authorList>
            <person name="Turmel M."/>
            <person name="Otis C."/>
            <person name="Lemieux C."/>
        </authorList>
    </citation>
    <scope>NUCLEOTIDE SEQUENCE</scope>
</reference>
<comment type="similarity">
    <text evidence="2 7">Belongs to the IF-1 family.</text>
</comment>
<sequence length="82" mass="9210">MKGVVTQCLSNGMFRINLENGFNVIAHISGKIRRNFIRILLGDSVVVELSPYDLTRGRIIYRLKQANLTPPNSNSSFKSNSK</sequence>
<keyword evidence="9" id="KW-0934">Plastid</keyword>
<keyword evidence="4 7" id="KW-0396">Initiation factor</keyword>
<accession>A0A1B2RYK0</accession>
<evidence type="ECO:0000256" key="7">
    <source>
        <dbReference type="HAMAP-Rule" id="MF_00075"/>
    </source>
</evidence>
<evidence type="ECO:0000256" key="1">
    <source>
        <dbReference type="ARBA" id="ARBA00003935"/>
    </source>
</evidence>
<dbReference type="PROSITE" id="PS50832">
    <property type="entry name" value="S1_IF1_TYPE"/>
    <property type="match status" value="1"/>
</dbReference>
<evidence type="ECO:0000259" key="8">
    <source>
        <dbReference type="PROSITE" id="PS50832"/>
    </source>
</evidence>
<dbReference type="FunFam" id="2.40.50.140:FF:000002">
    <property type="entry name" value="Translation initiation factor IF-1"/>
    <property type="match status" value="1"/>
</dbReference>
<dbReference type="CDD" id="cd04451">
    <property type="entry name" value="S1_IF1"/>
    <property type="match status" value="1"/>
</dbReference>
<geneLocation type="chloroplast" evidence="9"/>
<dbReference type="GO" id="GO:0003743">
    <property type="term" value="F:translation initiation factor activity"/>
    <property type="evidence" value="ECO:0007669"/>
    <property type="project" value="UniProtKB-UniRule"/>
</dbReference>
<dbReference type="GO" id="GO:0019843">
    <property type="term" value="F:rRNA binding"/>
    <property type="evidence" value="ECO:0007669"/>
    <property type="project" value="UniProtKB-UniRule"/>
</dbReference>
<evidence type="ECO:0000256" key="6">
    <source>
        <dbReference type="ARBA" id="ARBA00068272"/>
    </source>
</evidence>
<dbReference type="GO" id="GO:0043022">
    <property type="term" value="F:ribosome binding"/>
    <property type="evidence" value="ECO:0007669"/>
    <property type="project" value="UniProtKB-UniRule"/>
</dbReference>
<dbReference type="PANTHER" id="PTHR33370">
    <property type="entry name" value="TRANSLATION INITIATION FACTOR IF-1, CHLOROPLASTIC"/>
    <property type="match status" value="1"/>
</dbReference>
<protein>
    <recommendedName>
        <fullName evidence="6 7">Translation initiation factor IF-1, chloroplastic</fullName>
    </recommendedName>
</protein>
<dbReference type="GO" id="GO:0009507">
    <property type="term" value="C:chloroplast"/>
    <property type="evidence" value="ECO:0007669"/>
    <property type="project" value="UniProtKB-SubCell"/>
</dbReference>
<keyword evidence="9" id="KW-0150">Chloroplast</keyword>
<comment type="subcellular location">
    <subcellularLocation>
        <location evidence="7">Plastid</location>
        <location evidence="7">Chloroplast</location>
    </subcellularLocation>
</comment>
<dbReference type="Pfam" id="PF01176">
    <property type="entry name" value="eIF-1a"/>
    <property type="match status" value="1"/>
</dbReference>
<evidence type="ECO:0000256" key="5">
    <source>
        <dbReference type="ARBA" id="ARBA00022917"/>
    </source>
</evidence>
<dbReference type="InterPro" id="IPR012340">
    <property type="entry name" value="NA-bd_OB-fold"/>
</dbReference>
<keyword evidence="7" id="KW-0694">RNA-binding</keyword>
<dbReference type="InterPro" id="IPR006196">
    <property type="entry name" value="RNA-binding_domain_S1_IF1"/>
</dbReference>
<dbReference type="AlphaFoldDB" id="A0A1B2RYK0"/>
<gene>
    <name evidence="7 9" type="primary">infA</name>
</gene>
<comment type="function">
    <text evidence="1 7">One of the essential components for the initiation of protein synthesis. Stabilizes the binding of IF-2 and IF-3 on the 30S subunit to which N-formylmethionyl-tRNA(fMet) subsequently binds. Helps modulate mRNA selection, yielding the 30S pre-initiation complex (PIC). Upon addition of the 50S ribosomal subunit IF-1, IF-2 and IF-3 are released leaving the mature 70S translation initiation complex.</text>
</comment>
<keyword evidence="5 7" id="KW-0648">Protein biosynthesis</keyword>
<dbReference type="GO" id="GO:0005829">
    <property type="term" value="C:cytosol"/>
    <property type="evidence" value="ECO:0007669"/>
    <property type="project" value="TreeGrafter"/>
</dbReference>
<evidence type="ECO:0000313" key="9">
    <source>
        <dbReference type="EMBL" id="AOC61406.1"/>
    </source>
</evidence>
<dbReference type="HAMAP" id="MF_00075">
    <property type="entry name" value="IF_1"/>
    <property type="match status" value="1"/>
</dbReference>
<feature type="domain" description="S1-like" evidence="8">
    <location>
        <begin position="1"/>
        <end position="64"/>
    </location>
</feature>
<organism evidence="9">
    <name type="scientific">Rhexinema sarcinoideum</name>
    <dbReference type="NCBI Taxonomy" id="43261"/>
    <lineage>
        <taxon>Eukaryota</taxon>
        <taxon>Viridiplantae</taxon>
        <taxon>Chlorophyta</taxon>
        <taxon>core chlorophytes</taxon>
        <taxon>Ulvophyceae</taxon>
        <taxon>OUU clade</taxon>
        <taxon>Ulotrichales</taxon>
        <taxon>Helicodictyaceae</taxon>
        <taxon>Rhexinema</taxon>
    </lineage>
</organism>
<dbReference type="EMBL" id="KX306821">
    <property type="protein sequence ID" value="AOC61406.1"/>
    <property type="molecule type" value="Genomic_DNA"/>
</dbReference>
<keyword evidence="7" id="KW-0699">rRNA-binding</keyword>